<evidence type="ECO:0000313" key="3">
    <source>
        <dbReference type="Proteomes" id="UP000321026"/>
    </source>
</evidence>
<accession>A0A5C7J4T8</accession>
<evidence type="ECO:0000256" key="1">
    <source>
        <dbReference type="SAM" id="Phobius"/>
    </source>
</evidence>
<reference evidence="2 3" key="1">
    <citation type="submission" date="2018-09" db="EMBL/GenBank/DDBJ databases">
        <title>Metagenome Assembled Genomes from an Advanced Water Purification Facility.</title>
        <authorList>
            <person name="Stamps B.W."/>
            <person name="Spear J.R."/>
        </authorList>
    </citation>
    <scope>NUCLEOTIDE SEQUENCE [LARGE SCALE GENOMIC DNA]</scope>
    <source>
        <strain evidence="2">Bin_63_2</strain>
    </source>
</reference>
<dbReference type="AlphaFoldDB" id="A0A5C7J4T8"/>
<dbReference type="EMBL" id="SSDS01000072">
    <property type="protein sequence ID" value="TXG76487.1"/>
    <property type="molecule type" value="Genomic_DNA"/>
</dbReference>
<keyword evidence="1" id="KW-1133">Transmembrane helix</keyword>
<protein>
    <submittedName>
        <fullName evidence="2">Uncharacterized protein</fullName>
    </submittedName>
</protein>
<dbReference type="Proteomes" id="UP000321026">
    <property type="component" value="Unassembled WGS sequence"/>
</dbReference>
<comment type="caution">
    <text evidence="2">The sequence shown here is derived from an EMBL/GenBank/DDBJ whole genome shotgun (WGS) entry which is preliminary data.</text>
</comment>
<proteinExistence type="predicted"/>
<feature type="transmembrane region" description="Helical" evidence="1">
    <location>
        <begin position="21"/>
        <end position="46"/>
    </location>
</feature>
<sequence>MAEEKYDHVKRSRKEIISNNFLGGLAWGIGVTIGLAIFLAILAFIASRVDTVPLVGNYISDILNYLLQNGAQYIQK</sequence>
<dbReference type="InterPro" id="IPR043723">
    <property type="entry name" value="DUF5665"/>
</dbReference>
<dbReference type="Pfam" id="PF18910">
    <property type="entry name" value="DUF5665"/>
    <property type="match status" value="1"/>
</dbReference>
<evidence type="ECO:0000313" key="2">
    <source>
        <dbReference type="EMBL" id="TXG76487.1"/>
    </source>
</evidence>
<keyword evidence="1" id="KW-0812">Transmembrane</keyword>
<keyword evidence="1" id="KW-0472">Membrane</keyword>
<name>A0A5C7J4T8_9BACT</name>
<organism evidence="2 3">
    <name type="scientific">Candidatus Dojkabacteria bacterium</name>
    <dbReference type="NCBI Taxonomy" id="2099670"/>
    <lineage>
        <taxon>Bacteria</taxon>
        <taxon>Candidatus Dojkabacteria</taxon>
    </lineage>
</organism>
<gene>
    <name evidence="2" type="ORF">E6Q11_04480</name>
</gene>